<proteinExistence type="predicted"/>
<dbReference type="EMBL" id="JBGBDC010000003">
    <property type="protein sequence ID" value="MEY2250876.1"/>
    <property type="molecule type" value="Genomic_DNA"/>
</dbReference>
<accession>A0ABV4B1W6</accession>
<evidence type="ECO:0000313" key="2">
    <source>
        <dbReference type="Proteomes" id="UP001562178"/>
    </source>
</evidence>
<dbReference type="RefSeq" id="WP_369459832.1">
    <property type="nucleotide sequence ID" value="NZ_JBGBDC010000003.1"/>
</dbReference>
<organism evidence="1 2">
    <name type="scientific">Comamonas sediminis</name>
    <dbReference type="NCBI Taxonomy" id="1783360"/>
    <lineage>
        <taxon>Bacteria</taxon>
        <taxon>Pseudomonadati</taxon>
        <taxon>Pseudomonadota</taxon>
        <taxon>Betaproteobacteria</taxon>
        <taxon>Burkholderiales</taxon>
        <taxon>Comamonadaceae</taxon>
        <taxon>Comamonas</taxon>
    </lineage>
</organism>
<reference evidence="1 2" key="1">
    <citation type="journal article" date="2016" name="Int. J. Syst. Evol. Microbiol.">
        <title>Description of Comamonas sediminis sp. nov., isolated from lagoon sediments.</title>
        <authorList>
            <person name="Subhash Y."/>
            <person name="Bang J.J."/>
            <person name="You T.H."/>
            <person name="Lee S.S."/>
        </authorList>
    </citation>
    <scope>NUCLEOTIDE SEQUENCE [LARGE SCALE GENOMIC DNA]</scope>
    <source>
        <strain evidence="1 2">JCM 31169</strain>
    </source>
</reference>
<sequence length="41" mass="4823">MKYANYLKSFKKRQFQILVHSAKEGQVNQAFHNQAKLDGRV</sequence>
<protein>
    <submittedName>
        <fullName evidence="1">Uncharacterized protein</fullName>
    </submittedName>
</protein>
<evidence type="ECO:0000313" key="1">
    <source>
        <dbReference type="EMBL" id="MEY2250876.1"/>
    </source>
</evidence>
<dbReference type="Proteomes" id="UP001562178">
    <property type="component" value="Unassembled WGS sequence"/>
</dbReference>
<gene>
    <name evidence="1" type="ORF">AB7A72_07680</name>
</gene>
<name>A0ABV4B1W6_9BURK</name>
<comment type="caution">
    <text evidence="1">The sequence shown here is derived from an EMBL/GenBank/DDBJ whole genome shotgun (WGS) entry which is preliminary data.</text>
</comment>
<keyword evidence="2" id="KW-1185">Reference proteome</keyword>